<dbReference type="AlphaFoldDB" id="A0AA42BUB0"/>
<feature type="domain" description="FAD-binding" evidence="4">
    <location>
        <begin position="12"/>
        <end position="349"/>
    </location>
</feature>
<dbReference type="Gene3D" id="3.50.50.60">
    <property type="entry name" value="FAD/NAD(P)-binding domain"/>
    <property type="match status" value="1"/>
</dbReference>
<dbReference type="InterPro" id="IPR036188">
    <property type="entry name" value="FAD/NAD-bd_sf"/>
</dbReference>
<dbReference type="InterPro" id="IPR050641">
    <property type="entry name" value="RIFMO-like"/>
</dbReference>
<gene>
    <name evidence="5" type="ORF">N1028_12490</name>
</gene>
<evidence type="ECO:0000256" key="1">
    <source>
        <dbReference type="ARBA" id="ARBA00001974"/>
    </source>
</evidence>
<dbReference type="PRINTS" id="PR00420">
    <property type="entry name" value="RNGMNOXGNASE"/>
</dbReference>
<dbReference type="EMBL" id="JANLCK010000006">
    <property type="protein sequence ID" value="MCS5726712.1"/>
    <property type="molecule type" value="Genomic_DNA"/>
</dbReference>
<dbReference type="GO" id="GO:0071949">
    <property type="term" value="F:FAD binding"/>
    <property type="evidence" value="ECO:0007669"/>
    <property type="project" value="InterPro"/>
</dbReference>
<dbReference type="PANTHER" id="PTHR43004:SF19">
    <property type="entry name" value="BINDING MONOOXYGENASE, PUTATIVE (JCVI)-RELATED"/>
    <property type="match status" value="1"/>
</dbReference>
<protein>
    <submittedName>
        <fullName evidence="5">FAD-dependent monooxygenase</fullName>
    </submittedName>
</protein>
<evidence type="ECO:0000313" key="5">
    <source>
        <dbReference type="EMBL" id="MCS5726712.1"/>
    </source>
</evidence>
<dbReference type="Gene3D" id="3.30.70.2450">
    <property type="match status" value="1"/>
</dbReference>
<organism evidence="5 6">
    <name type="scientific">Herbiconiux oxytropis</name>
    <dbReference type="NCBI Taxonomy" id="2970915"/>
    <lineage>
        <taxon>Bacteria</taxon>
        <taxon>Bacillati</taxon>
        <taxon>Actinomycetota</taxon>
        <taxon>Actinomycetes</taxon>
        <taxon>Micrococcales</taxon>
        <taxon>Microbacteriaceae</taxon>
        <taxon>Herbiconiux</taxon>
    </lineage>
</organism>
<comment type="caution">
    <text evidence="5">The sequence shown here is derived from an EMBL/GenBank/DDBJ whole genome shotgun (WGS) entry which is preliminary data.</text>
</comment>
<keyword evidence="3" id="KW-0274">FAD</keyword>
<dbReference type="RefSeq" id="WP_259529420.1">
    <property type="nucleotide sequence ID" value="NZ_JANLCK010000006.1"/>
</dbReference>
<keyword evidence="5" id="KW-0503">Monooxygenase</keyword>
<dbReference type="InterPro" id="IPR002938">
    <property type="entry name" value="FAD-bd"/>
</dbReference>
<sequence length="518" mass="55263">MTESTVPPTDAETDVLIAGAGPVGLVLAIELARRGVAVRIVDTLPSPTTESRAIVVHSRSLDHVEMLGSLPALLEKSRVARGMAMHDGDTTVAEVSFEGIRAVHPFSAAIAQTDTESLLAERLQQLGVSVERSTALSGFAQDADGVDAELTGADGRTRRLRARYLVGTDGARSTVRHGMGQRLEGSFAGEDFLLGDVEGEHHYDDSQFHTFFSPGTGTGLLFPLLGERVRVFAQLEPGIDPDRPVTVEWLQQALDERGIRLRIHEAHWLTRVTLKHGQVPRYRDGRVFLAGDAAHIHSPAGGLGMNTGMQDATNLGWKLAQALRAGDTAGLLDSYHAERHPVAADVISFTTRLSAAGTLTNPVAQHARNVLMHLGLGIPAVAEKMVDRVEQQNVAYRRSPIVGGQGGVLKPGDYLHLADTVVAEALARHPGHLAILLPGRNSASPAPLPNWIEELAVSERDADALRRSAGLPHGGLVIVRPDGYVGHIDADPAAGLRDYARRLSAVGGEEAAFQHAIG</sequence>
<dbReference type="PANTHER" id="PTHR43004">
    <property type="entry name" value="TRK SYSTEM POTASSIUM UPTAKE PROTEIN"/>
    <property type="match status" value="1"/>
</dbReference>
<comment type="cofactor">
    <cofactor evidence="1">
        <name>FAD</name>
        <dbReference type="ChEBI" id="CHEBI:57692"/>
    </cofactor>
</comment>
<accession>A0AA42BUB0</accession>
<evidence type="ECO:0000313" key="6">
    <source>
        <dbReference type="Proteomes" id="UP001165587"/>
    </source>
</evidence>
<name>A0AA42BUB0_9MICO</name>
<reference evidence="5" key="1">
    <citation type="submission" date="2022-08" db="EMBL/GenBank/DDBJ databases">
        <authorList>
            <person name="Deng Y."/>
            <person name="Han X.-F."/>
            <person name="Zhang Y.-Q."/>
        </authorList>
    </citation>
    <scope>NUCLEOTIDE SEQUENCE</scope>
    <source>
        <strain evidence="5">CPCC 203407</strain>
    </source>
</reference>
<dbReference type="GO" id="GO:0016709">
    <property type="term" value="F:oxidoreductase activity, acting on paired donors, with incorporation or reduction of molecular oxygen, NAD(P)H as one donor, and incorporation of one atom of oxygen"/>
    <property type="evidence" value="ECO:0007669"/>
    <property type="project" value="UniProtKB-ARBA"/>
</dbReference>
<evidence type="ECO:0000256" key="2">
    <source>
        <dbReference type="ARBA" id="ARBA00022630"/>
    </source>
</evidence>
<keyword evidence="5" id="KW-0560">Oxidoreductase</keyword>
<dbReference type="Proteomes" id="UP001165587">
    <property type="component" value="Unassembled WGS sequence"/>
</dbReference>
<dbReference type="Pfam" id="PF01494">
    <property type="entry name" value="FAD_binding_3"/>
    <property type="match status" value="1"/>
</dbReference>
<proteinExistence type="predicted"/>
<evidence type="ECO:0000259" key="4">
    <source>
        <dbReference type="Pfam" id="PF01494"/>
    </source>
</evidence>
<keyword evidence="6" id="KW-1185">Reference proteome</keyword>
<keyword evidence="2" id="KW-0285">Flavoprotein</keyword>
<dbReference type="SUPFAM" id="SSF51905">
    <property type="entry name" value="FAD/NAD(P)-binding domain"/>
    <property type="match status" value="1"/>
</dbReference>
<evidence type="ECO:0000256" key="3">
    <source>
        <dbReference type="ARBA" id="ARBA00022827"/>
    </source>
</evidence>
<dbReference type="Gene3D" id="3.40.30.120">
    <property type="match status" value="1"/>
</dbReference>